<name>A0A0B7BG49_9EUPU</name>
<dbReference type="AlphaFoldDB" id="A0A0B7BG49"/>
<organism evidence="1">
    <name type="scientific">Arion vulgaris</name>
    <dbReference type="NCBI Taxonomy" id="1028688"/>
    <lineage>
        <taxon>Eukaryota</taxon>
        <taxon>Metazoa</taxon>
        <taxon>Spiralia</taxon>
        <taxon>Lophotrochozoa</taxon>
        <taxon>Mollusca</taxon>
        <taxon>Gastropoda</taxon>
        <taxon>Heterobranchia</taxon>
        <taxon>Euthyneura</taxon>
        <taxon>Panpulmonata</taxon>
        <taxon>Eupulmonata</taxon>
        <taxon>Stylommatophora</taxon>
        <taxon>Helicina</taxon>
        <taxon>Arionoidea</taxon>
        <taxon>Arionidae</taxon>
        <taxon>Arion</taxon>
    </lineage>
</organism>
<sequence length="83" mass="9340">RGLWKKKAPHKKVAFHIRMPLIQSTRQWLSHRNSQIWIVSTNWNPDNLRNTIQQNTNLSGISGCSSAASSLVNWSAVSFPGSP</sequence>
<feature type="non-terminal residue" evidence="1">
    <location>
        <position position="1"/>
    </location>
</feature>
<protein>
    <submittedName>
        <fullName evidence="1">Uncharacterized protein</fullName>
    </submittedName>
</protein>
<evidence type="ECO:0000313" key="1">
    <source>
        <dbReference type="EMBL" id="CEK92299.1"/>
    </source>
</evidence>
<reference evidence="1" key="1">
    <citation type="submission" date="2014-12" db="EMBL/GenBank/DDBJ databases">
        <title>Insight into the proteome of Arion vulgaris.</title>
        <authorList>
            <person name="Aradska J."/>
            <person name="Bulat T."/>
            <person name="Smidak R."/>
            <person name="Sarate P."/>
            <person name="Gangsoo J."/>
            <person name="Sialana F."/>
            <person name="Bilban M."/>
            <person name="Lubec G."/>
        </authorList>
    </citation>
    <scope>NUCLEOTIDE SEQUENCE</scope>
    <source>
        <tissue evidence="1">Skin</tissue>
    </source>
</reference>
<accession>A0A0B7BG49</accession>
<gene>
    <name evidence="1" type="primary">ORF187573</name>
</gene>
<dbReference type="EMBL" id="HACG01045434">
    <property type="protein sequence ID" value="CEK92299.1"/>
    <property type="molecule type" value="Transcribed_RNA"/>
</dbReference>
<proteinExistence type="predicted"/>